<dbReference type="EMBL" id="LZZM01000017">
    <property type="protein sequence ID" value="OOM82353.1"/>
    <property type="molecule type" value="Genomic_DNA"/>
</dbReference>
<accession>A0A1S8TX27</accession>
<name>A0A1S8TX27_9CLOT</name>
<dbReference type="RefSeq" id="WP_077845589.1">
    <property type="nucleotide sequence ID" value="NZ_LZZM01000017.1"/>
</dbReference>
<dbReference type="Proteomes" id="UP000190890">
    <property type="component" value="Unassembled WGS sequence"/>
</dbReference>
<dbReference type="PROSITE" id="PS51257">
    <property type="entry name" value="PROKAR_LIPOPROTEIN"/>
    <property type="match status" value="1"/>
</dbReference>
<protein>
    <recommendedName>
        <fullName evidence="3">DUF4358 domain-containing protein</fullName>
    </recommendedName>
</protein>
<dbReference type="OrthoDB" id="1797583at2"/>
<evidence type="ECO:0000313" key="2">
    <source>
        <dbReference type="Proteomes" id="UP000190890"/>
    </source>
</evidence>
<reference evidence="1 2" key="1">
    <citation type="submission" date="2016-05" db="EMBL/GenBank/DDBJ databases">
        <title>Microbial solvent formation.</title>
        <authorList>
            <person name="Poehlein A."/>
            <person name="Montoya Solano J.D."/>
            <person name="Flitsch S."/>
            <person name="Krabben P."/>
            <person name="Duerre P."/>
            <person name="Daniel R."/>
        </authorList>
    </citation>
    <scope>NUCLEOTIDE SEQUENCE [LARGE SCALE GENOMIC DNA]</scope>
    <source>
        <strain evidence="1 2">DSM 2619</strain>
    </source>
</reference>
<dbReference type="InterPro" id="IPR025648">
    <property type="entry name" value="DUF4358"/>
</dbReference>
<sequence length="153" mass="17655">MIKKFSIAVFLVIFILGVIGCSSKSDISFKDISEKIEKTVDISNMRVEDKEKLKKLYDIDADKLEDFKFYRAESNIKADEILILKVEDKNAIEDINSKIKKRIEKQEGSFKDYLPKEYDLTKNNVLKTKGNFILFAVLKDADKVQASFDESLK</sequence>
<proteinExistence type="predicted"/>
<organism evidence="1 2">
    <name type="scientific">Clostridium puniceum</name>
    <dbReference type="NCBI Taxonomy" id="29367"/>
    <lineage>
        <taxon>Bacteria</taxon>
        <taxon>Bacillati</taxon>
        <taxon>Bacillota</taxon>
        <taxon>Clostridia</taxon>
        <taxon>Eubacteriales</taxon>
        <taxon>Clostridiaceae</taxon>
        <taxon>Clostridium</taxon>
    </lineage>
</organism>
<keyword evidence="2" id="KW-1185">Reference proteome</keyword>
<evidence type="ECO:0000313" key="1">
    <source>
        <dbReference type="EMBL" id="OOM82353.1"/>
    </source>
</evidence>
<dbReference type="Pfam" id="PF14270">
    <property type="entry name" value="DUF4358"/>
    <property type="match status" value="1"/>
</dbReference>
<dbReference type="STRING" id="29367.CLPUN_02750"/>
<dbReference type="AlphaFoldDB" id="A0A1S8TX27"/>
<evidence type="ECO:0008006" key="3">
    <source>
        <dbReference type="Google" id="ProtNLM"/>
    </source>
</evidence>
<comment type="caution">
    <text evidence="1">The sequence shown here is derived from an EMBL/GenBank/DDBJ whole genome shotgun (WGS) entry which is preliminary data.</text>
</comment>
<gene>
    <name evidence="1" type="ORF">CLPUN_02750</name>
</gene>